<reference evidence="1" key="1">
    <citation type="submission" date="2023-04" db="EMBL/GenBank/DDBJ databases">
        <title>A chromosome-level genome assembly of the parasitoid wasp Eretmocerus hayati.</title>
        <authorList>
            <person name="Zhong Y."/>
            <person name="Liu S."/>
            <person name="Liu Y."/>
        </authorList>
    </citation>
    <scope>NUCLEOTIDE SEQUENCE</scope>
    <source>
        <strain evidence="1">ZJU_SS_LIU_2023</strain>
    </source>
</reference>
<accession>A0ACC2PKF3</accession>
<gene>
    <name evidence="1" type="ORF">QAD02_019083</name>
</gene>
<dbReference type="Proteomes" id="UP001239111">
    <property type="component" value="Chromosome 1"/>
</dbReference>
<evidence type="ECO:0000313" key="2">
    <source>
        <dbReference type="Proteomes" id="UP001239111"/>
    </source>
</evidence>
<dbReference type="EMBL" id="CM056741">
    <property type="protein sequence ID" value="KAJ8683291.1"/>
    <property type="molecule type" value="Genomic_DNA"/>
</dbReference>
<proteinExistence type="predicted"/>
<keyword evidence="2" id="KW-1185">Reference proteome</keyword>
<sequence length="557" mass="61273">MSSFFPSFLSGITFLGMPTEVYQHGSQVWAAALSAIAIALIMAHVTMPVFYKLQVSSSFEYLERRFSKNVRTFSSTLYIVSLFIFVPIVVFVPAIAFSQVTGHNVHLITPIFCIVCITYTSMGGVKAVVWTDTIQFVFTIGSTLAILVLGIKSVGGVSDAWEVAKRGGRVVFFDMDPSPLRRDTFWAQTVGVTTVLLARLGLGQKFVQRYLSIKEEKDLNKAIYLLPLGWGAIQLTCVFTGLLMYAKYHDCDPKLAKHIERYDQILPYYVMDIAGHIPGLPGMFLAGLTSSALATMSASLNTLSGTIYDTLIDRWIPEKPGKEARAANIMKIISVLVGIVTIGLIFVIERLGTIYEMALSIASTVEAPLLGLFLLGMLFPWVGKKGAMVGACASLVVTSWLIIGQQWYISQKIGRYPDLPMSIDGCPNPGLFNVTVTTTSKAFILLASNETRNHTTISDVGHEVTQNEPAAIYRLAVVYFTLIGTITAIFVGLTTSFVVGEMDLSKVDPEHISPAIRRFFPREKFYSRVPTKEAELVTIGQKLDITAKITNNPDLIH</sequence>
<name>A0ACC2PKF3_9HYME</name>
<organism evidence="1 2">
    <name type="scientific">Eretmocerus hayati</name>
    <dbReference type="NCBI Taxonomy" id="131215"/>
    <lineage>
        <taxon>Eukaryota</taxon>
        <taxon>Metazoa</taxon>
        <taxon>Ecdysozoa</taxon>
        <taxon>Arthropoda</taxon>
        <taxon>Hexapoda</taxon>
        <taxon>Insecta</taxon>
        <taxon>Pterygota</taxon>
        <taxon>Neoptera</taxon>
        <taxon>Endopterygota</taxon>
        <taxon>Hymenoptera</taxon>
        <taxon>Apocrita</taxon>
        <taxon>Proctotrupomorpha</taxon>
        <taxon>Chalcidoidea</taxon>
        <taxon>Aphelinidae</taxon>
        <taxon>Aphelininae</taxon>
        <taxon>Eretmocerus</taxon>
    </lineage>
</organism>
<comment type="caution">
    <text evidence="1">The sequence shown here is derived from an EMBL/GenBank/DDBJ whole genome shotgun (WGS) entry which is preliminary data.</text>
</comment>
<protein>
    <submittedName>
        <fullName evidence="1">Uncharacterized protein</fullName>
    </submittedName>
</protein>
<evidence type="ECO:0000313" key="1">
    <source>
        <dbReference type="EMBL" id="KAJ8683291.1"/>
    </source>
</evidence>